<name>A0A4Y2Q0W6_ARAVE</name>
<reference evidence="1 2" key="1">
    <citation type="journal article" date="2019" name="Sci. Rep.">
        <title>Orb-weaving spider Araneus ventricosus genome elucidates the spidroin gene catalogue.</title>
        <authorList>
            <person name="Kono N."/>
            <person name="Nakamura H."/>
            <person name="Ohtoshi R."/>
            <person name="Moran D.A.P."/>
            <person name="Shinohara A."/>
            <person name="Yoshida Y."/>
            <person name="Fujiwara M."/>
            <person name="Mori M."/>
            <person name="Tomita M."/>
            <person name="Arakawa K."/>
        </authorList>
    </citation>
    <scope>NUCLEOTIDE SEQUENCE [LARGE SCALE GENOMIC DNA]</scope>
</reference>
<proteinExistence type="predicted"/>
<comment type="caution">
    <text evidence="1">The sequence shown here is derived from an EMBL/GenBank/DDBJ whole genome shotgun (WGS) entry which is preliminary data.</text>
</comment>
<evidence type="ECO:0000313" key="1">
    <source>
        <dbReference type="EMBL" id="GBN56177.1"/>
    </source>
</evidence>
<evidence type="ECO:0000313" key="2">
    <source>
        <dbReference type="Proteomes" id="UP000499080"/>
    </source>
</evidence>
<gene>
    <name evidence="1" type="ORF">AVEN_29965_1</name>
</gene>
<dbReference type="Proteomes" id="UP000499080">
    <property type="component" value="Unassembled WGS sequence"/>
</dbReference>
<accession>A0A4Y2Q0W6</accession>
<organism evidence="1 2">
    <name type="scientific">Araneus ventricosus</name>
    <name type="common">Orbweaver spider</name>
    <name type="synonym">Epeira ventricosa</name>
    <dbReference type="NCBI Taxonomy" id="182803"/>
    <lineage>
        <taxon>Eukaryota</taxon>
        <taxon>Metazoa</taxon>
        <taxon>Ecdysozoa</taxon>
        <taxon>Arthropoda</taxon>
        <taxon>Chelicerata</taxon>
        <taxon>Arachnida</taxon>
        <taxon>Araneae</taxon>
        <taxon>Araneomorphae</taxon>
        <taxon>Entelegynae</taxon>
        <taxon>Araneoidea</taxon>
        <taxon>Araneidae</taxon>
        <taxon>Araneus</taxon>
    </lineage>
</organism>
<protein>
    <submittedName>
        <fullName evidence="1">Uncharacterized protein</fullName>
    </submittedName>
</protein>
<dbReference type="AlphaFoldDB" id="A0A4Y2Q0W6"/>
<sequence length="119" mass="13959">MDVAVLTALQSESFQCLMLSLSNTLQKYSTVSQQVEYFCGQSLTTSEQHTDARDSRILRDNEDVQKLLGWFEYHDPFPVSDFVMPINTGILGLVWFDKVYWRKKFFLYAAPNMWCRRKS</sequence>
<dbReference type="OrthoDB" id="6753017at2759"/>
<dbReference type="EMBL" id="BGPR01012463">
    <property type="protein sequence ID" value="GBN56177.1"/>
    <property type="molecule type" value="Genomic_DNA"/>
</dbReference>
<keyword evidence="2" id="KW-1185">Reference proteome</keyword>